<keyword evidence="1" id="KW-1133">Transmembrane helix</keyword>
<feature type="domain" description="Sigma factor regulator C-terminal" evidence="2">
    <location>
        <begin position="170"/>
        <end position="301"/>
    </location>
</feature>
<organism evidence="4 5">
    <name type="scientific">Priestia megaterium</name>
    <name type="common">Bacillus megaterium</name>
    <dbReference type="NCBI Taxonomy" id="1404"/>
    <lineage>
        <taxon>Bacteria</taxon>
        <taxon>Bacillati</taxon>
        <taxon>Bacillota</taxon>
        <taxon>Bacilli</taxon>
        <taxon>Bacillales</taxon>
        <taxon>Bacillaceae</taxon>
        <taxon>Priestia</taxon>
    </lineage>
</organism>
<dbReference type="Pfam" id="PF13800">
    <property type="entry name" value="Sigma_reg_N"/>
    <property type="match status" value="1"/>
</dbReference>
<accession>A0A3D8WU59</accession>
<reference evidence="4 5" key="1">
    <citation type="journal article" date="2018" name="Appl. Environ. Microbiol.">
        <title>Antimicrobial susceptibility testing and tentative epidemiological cut-off values of five Bacillus species relevant for use as animal feed additives or for plant protection.</title>
        <authorList>
            <person name="Agerso Y."/>
            <person name="Stuer-Lauridsen B."/>
            <person name="Bjerre K."/>
            <person name="Jensen M.G."/>
            <person name="Johansen E."/>
            <person name="Bennedsen M."/>
            <person name="Brockmann E."/>
            <person name="Nielsen B."/>
        </authorList>
    </citation>
    <scope>NUCLEOTIDE SEQUENCE [LARGE SCALE GENOMIC DNA]</scope>
    <source>
        <strain evidence="4 5">CHCC20162</strain>
    </source>
</reference>
<dbReference type="AlphaFoldDB" id="A0A3D8WU59"/>
<feature type="transmembrane region" description="Helical" evidence="1">
    <location>
        <begin position="28"/>
        <end position="48"/>
    </location>
</feature>
<evidence type="ECO:0000259" key="2">
    <source>
        <dbReference type="Pfam" id="PF13791"/>
    </source>
</evidence>
<proteinExistence type="predicted"/>
<evidence type="ECO:0000313" key="4">
    <source>
        <dbReference type="EMBL" id="RDZ06434.1"/>
    </source>
</evidence>
<dbReference type="InterPro" id="IPR025672">
    <property type="entry name" value="Sigma_reg_C_dom"/>
</dbReference>
<name>A0A3D8WU59_PRIMG</name>
<evidence type="ECO:0008006" key="6">
    <source>
        <dbReference type="Google" id="ProtNLM"/>
    </source>
</evidence>
<sequence>MKKTNDELDSIFDEKSLHRTLKKAKYIAFLRTVFISALVVCFVIGVFVKGNNYFINTQGNKLAEQLIKENHVRMTPNTFTNTDTISTGILKGTIKSEVFKVIEDKVIPWGTEEITYDLLGNFNASFSTHSTIVNDTTMYHIPNGQREMLFYVPKYKYKLYANDFGMIKGYPNDKYMEMAISFDKNYTLKEVQKMLPTSAHQTWYWVDNYANSNDYRNEPENGRWLLGISKPSPQLGAKLTTTKVKTEADFLNELKKTDPGEAKNLKNRQENGLIIGVVVTGTKEELLSLRHKPYVKAASLGAVVDKY</sequence>
<dbReference type="Pfam" id="PF13791">
    <property type="entry name" value="Sigma_reg_C"/>
    <property type="match status" value="1"/>
</dbReference>
<dbReference type="EMBL" id="PQWM01000067">
    <property type="protein sequence ID" value="RDZ06434.1"/>
    <property type="molecule type" value="Genomic_DNA"/>
</dbReference>
<gene>
    <name evidence="4" type="ORF">C3744_28845</name>
</gene>
<comment type="caution">
    <text evidence="4">The sequence shown here is derived from an EMBL/GenBank/DDBJ whole genome shotgun (WGS) entry which is preliminary data.</text>
</comment>
<evidence type="ECO:0000259" key="3">
    <source>
        <dbReference type="Pfam" id="PF13800"/>
    </source>
</evidence>
<keyword evidence="1" id="KW-0812">Transmembrane</keyword>
<evidence type="ECO:0000256" key="1">
    <source>
        <dbReference type="SAM" id="Phobius"/>
    </source>
</evidence>
<dbReference type="RefSeq" id="WP_116078845.1">
    <property type="nucleotide sequence ID" value="NZ_CP187631.1"/>
</dbReference>
<feature type="domain" description="Sigma factor regulator N-terminal" evidence="3">
    <location>
        <begin position="20"/>
        <end position="107"/>
    </location>
</feature>
<keyword evidence="1" id="KW-0472">Membrane</keyword>
<evidence type="ECO:0000313" key="5">
    <source>
        <dbReference type="Proteomes" id="UP000256519"/>
    </source>
</evidence>
<protein>
    <recommendedName>
        <fullName evidence="6">Sigma factor regulator</fullName>
    </recommendedName>
</protein>
<dbReference type="InterPro" id="IPR029101">
    <property type="entry name" value="Sigma_reg_N"/>
</dbReference>
<dbReference type="Proteomes" id="UP000256519">
    <property type="component" value="Unassembled WGS sequence"/>
</dbReference>